<protein>
    <recommendedName>
        <fullName evidence="3">Fucose-specific lectin</fullName>
    </recommendedName>
</protein>
<reference evidence="1" key="1">
    <citation type="submission" date="2021-04" db="EMBL/GenBank/DDBJ databases">
        <title>Draft genome of Fusarium avenaceum strain F156N33, isolated from an atmospheric sample in Virginia.</title>
        <authorList>
            <person name="Yang S."/>
            <person name="Vinatzer B.A."/>
            <person name="Coleman J."/>
        </authorList>
    </citation>
    <scope>NUCLEOTIDE SEQUENCE</scope>
    <source>
        <strain evidence="1">F156N33</strain>
    </source>
</reference>
<organism evidence="1 2">
    <name type="scientific">Fusarium avenaceum</name>
    <dbReference type="NCBI Taxonomy" id="40199"/>
    <lineage>
        <taxon>Eukaryota</taxon>
        <taxon>Fungi</taxon>
        <taxon>Dikarya</taxon>
        <taxon>Ascomycota</taxon>
        <taxon>Pezizomycotina</taxon>
        <taxon>Sordariomycetes</taxon>
        <taxon>Hypocreomycetidae</taxon>
        <taxon>Hypocreales</taxon>
        <taxon>Nectriaceae</taxon>
        <taxon>Fusarium</taxon>
        <taxon>Fusarium tricinctum species complex</taxon>
    </lineage>
</organism>
<proteinExistence type="predicted"/>
<name>A0A9P7GY04_9HYPO</name>
<dbReference type="SUPFAM" id="SSF69304">
    <property type="entry name" value="Tricorn protease N-terminal domain"/>
    <property type="match status" value="1"/>
</dbReference>
<evidence type="ECO:0000313" key="2">
    <source>
        <dbReference type="Proteomes" id="UP000782241"/>
    </source>
</evidence>
<dbReference type="Gene3D" id="2.120.10.70">
    <property type="entry name" value="Fucose-specific lectin"/>
    <property type="match status" value="1"/>
</dbReference>
<accession>A0A9P7GY04</accession>
<sequence>MAPIAAIIDKTTPGDKVIKLFYSTGNARLGLALWSGTKDPDPENSIKAPQEVGNGQYILNPSQIASINFQGEEKVFALTTENPFKVTRDDAYNLSEIFPSYKKLQDIVIGNITLGACASNDNAWVYFTKPIGESSRSLWELDLRTSQTTQLIFTHDLWINSFAAAWFDTVTGKRSVIYEGSALTEYVVDDATNGIAISATGDMQRNTPVAVAFNAGTVYLYYCGRDTAGGIRRTVKSNGRWGTSTLVNSNTIAQDSQLTVVRANGINHLFYVARDENEEEDDYFVHHLDEVE</sequence>
<gene>
    <name evidence="1" type="ORF">KAF25_000334</name>
</gene>
<evidence type="ECO:0008006" key="3">
    <source>
        <dbReference type="Google" id="ProtNLM"/>
    </source>
</evidence>
<evidence type="ECO:0000313" key="1">
    <source>
        <dbReference type="EMBL" id="KAG5659132.1"/>
    </source>
</evidence>
<dbReference type="AlphaFoldDB" id="A0A9P7GY04"/>
<keyword evidence="2" id="KW-1185">Reference proteome</keyword>
<dbReference type="EMBL" id="JAGPUO010000012">
    <property type="protein sequence ID" value="KAG5659132.1"/>
    <property type="molecule type" value="Genomic_DNA"/>
</dbReference>
<comment type="caution">
    <text evidence="1">The sequence shown here is derived from an EMBL/GenBank/DDBJ whole genome shotgun (WGS) entry which is preliminary data.</text>
</comment>
<dbReference type="Proteomes" id="UP000782241">
    <property type="component" value="Unassembled WGS sequence"/>
</dbReference>